<organism evidence="1">
    <name type="scientific">Anguilla anguilla</name>
    <name type="common">European freshwater eel</name>
    <name type="synonym">Muraena anguilla</name>
    <dbReference type="NCBI Taxonomy" id="7936"/>
    <lineage>
        <taxon>Eukaryota</taxon>
        <taxon>Metazoa</taxon>
        <taxon>Chordata</taxon>
        <taxon>Craniata</taxon>
        <taxon>Vertebrata</taxon>
        <taxon>Euteleostomi</taxon>
        <taxon>Actinopterygii</taxon>
        <taxon>Neopterygii</taxon>
        <taxon>Teleostei</taxon>
        <taxon>Anguilliformes</taxon>
        <taxon>Anguillidae</taxon>
        <taxon>Anguilla</taxon>
    </lineage>
</organism>
<accession>A0A0E9TN65</accession>
<sequence>MIVNAGLYFFRGNLKPSNHTEMEAAKLALLPL</sequence>
<name>A0A0E9TN65_ANGAN</name>
<evidence type="ECO:0000313" key="1">
    <source>
        <dbReference type="EMBL" id="JAH54183.1"/>
    </source>
</evidence>
<reference evidence="1" key="2">
    <citation type="journal article" date="2015" name="Fish Shellfish Immunol.">
        <title>Early steps in the European eel (Anguilla anguilla)-Vibrio vulnificus interaction in the gills: Role of the RtxA13 toxin.</title>
        <authorList>
            <person name="Callol A."/>
            <person name="Pajuelo D."/>
            <person name="Ebbesson L."/>
            <person name="Teles M."/>
            <person name="MacKenzie S."/>
            <person name="Amaro C."/>
        </authorList>
    </citation>
    <scope>NUCLEOTIDE SEQUENCE</scope>
</reference>
<protein>
    <submittedName>
        <fullName evidence="1">Uncharacterized protein</fullName>
    </submittedName>
</protein>
<dbReference type="AlphaFoldDB" id="A0A0E9TN65"/>
<dbReference type="EMBL" id="GBXM01054394">
    <property type="protein sequence ID" value="JAH54183.1"/>
    <property type="molecule type" value="Transcribed_RNA"/>
</dbReference>
<proteinExistence type="predicted"/>
<reference evidence="1" key="1">
    <citation type="submission" date="2014-11" db="EMBL/GenBank/DDBJ databases">
        <authorList>
            <person name="Amaro Gonzalez C."/>
        </authorList>
    </citation>
    <scope>NUCLEOTIDE SEQUENCE</scope>
</reference>